<evidence type="ECO:0000256" key="3">
    <source>
        <dbReference type="ARBA" id="ARBA00022989"/>
    </source>
</evidence>
<evidence type="ECO:0000256" key="4">
    <source>
        <dbReference type="ARBA" id="ARBA00023136"/>
    </source>
</evidence>
<keyword evidence="4 5" id="KW-0472">Membrane</keyword>
<reference evidence="6 7" key="1">
    <citation type="submission" date="2020-10" db="EMBL/GenBank/DDBJ databases">
        <title>Draft genome of Ramlibacter aquaticus LMG 30558.</title>
        <authorList>
            <person name="Props R."/>
        </authorList>
    </citation>
    <scope>NUCLEOTIDE SEQUENCE [LARGE SCALE GENOMIC DNA]</scope>
    <source>
        <strain evidence="6 7">LMG 30558</strain>
    </source>
</reference>
<dbReference type="Pfam" id="PF01925">
    <property type="entry name" value="TauE"/>
    <property type="match status" value="1"/>
</dbReference>
<organism evidence="6 7">
    <name type="scientific">Ramlibacter aquaticus</name>
    <dbReference type="NCBI Taxonomy" id="2780094"/>
    <lineage>
        <taxon>Bacteria</taxon>
        <taxon>Pseudomonadati</taxon>
        <taxon>Pseudomonadota</taxon>
        <taxon>Betaproteobacteria</taxon>
        <taxon>Burkholderiales</taxon>
        <taxon>Comamonadaceae</taxon>
        <taxon>Ramlibacter</taxon>
    </lineage>
</organism>
<name>A0ABR9SJA0_9BURK</name>
<feature type="transmembrane region" description="Helical" evidence="5">
    <location>
        <begin position="162"/>
        <end position="184"/>
    </location>
</feature>
<evidence type="ECO:0000256" key="5">
    <source>
        <dbReference type="RuleBase" id="RU363041"/>
    </source>
</evidence>
<keyword evidence="3 5" id="KW-1133">Transmembrane helix</keyword>
<proteinExistence type="inferred from homology"/>
<keyword evidence="2 5" id="KW-0812">Transmembrane</keyword>
<feature type="transmembrane region" description="Helical" evidence="5">
    <location>
        <begin position="227"/>
        <end position="249"/>
    </location>
</feature>
<sequence>MPARCSPVRIARVPIDPSLLLELALLGMTTGFLAGLLGIGGGMLMVPFITFFLSHRDVAPDLAVKMAIATSMATIIFTSVSSVRAHHRRGAVRWDIALALAPGIVLGSMLGSLGVFKLLKGAWLAVFFSLFVGFSATQMFLNRKPTPNRQMPGTAGKLAAGGAIGFLSGLVGAGGAFISVPFMTWCNVPMLNAVGTSAALGFPIAAANVTGYIIAGQSLQGLPAGSFGYIWLPALAVIAIGSVVTAPLGARAAHALPVARLKRIFASILYLLAAYMLYKGLAG</sequence>
<feature type="transmembrane region" description="Helical" evidence="5">
    <location>
        <begin position="122"/>
        <end position="141"/>
    </location>
</feature>
<comment type="caution">
    <text evidence="6">The sequence shown here is derived from an EMBL/GenBank/DDBJ whole genome shotgun (WGS) entry which is preliminary data.</text>
</comment>
<feature type="transmembrane region" description="Helical" evidence="5">
    <location>
        <begin position="20"/>
        <end position="50"/>
    </location>
</feature>
<keyword evidence="7" id="KW-1185">Reference proteome</keyword>
<gene>
    <name evidence="6" type="ORF">IM725_17890</name>
</gene>
<feature type="transmembrane region" description="Helical" evidence="5">
    <location>
        <begin position="190"/>
        <end position="215"/>
    </location>
</feature>
<feature type="transmembrane region" description="Helical" evidence="5">
    <location>
        <begin position="62"/>
        <end position="84"/>
    </location>
</feature>
<protein>
    <recommendedName>
        <fullName evidence="5">Probable membrane transporter protein</fullName>
    </recommendedName>
</protein>
<feature type="transmembrane region" description="Helical" evidence="5">
    <location>
        <begin position="96"/>
        <end position="116"/>
    </location>
</feature>
<keyword evidence="5" id="KW-1003">Cell membrane</keyword>
<dbReference type="EMBL" id="JADDOJ010000100">
    <property type="protein sequence ID" value="MBE7942444.1"/>
    <property type="molecule type" value="Genomic_DNA"/>
</dbReference>
<evidence type="ECO:0000256" key="2">
    <source>
        <dbReference type="ARBA" id="ARBA00022692"/>
    </source>
</evidence>
<dbReference type="InterPro" id="IPR002781">
    <property type="entry name" value="TM_pro_TauE-like"/>
</dbReference>
<dbReference type="PANTHER" id="PTHR43483">
    <property type="entry name" value="MEMBRANE TRANSPORTER PROTEIN HI_0806-RELATED"/>
    <property type="match status" value="1"/>
</dbReference>
<evidence type="ECO:0000256" key="1">
    <source>
        <dbReference type="ARBA" id="ARBA00004141"/>
    </source>
</evidence>
<comment type="similarity">
    <text evidence="5">Belongs to the 4-toluene sulfonate uptake permease (TSUP) (TC 2.A.102) family.</text>
</comment>
<dbReference type="PANTHER" id="PTHR43483:SF3">
    <property type="entry name" value="MEMBRANE TRANSPORTER PROTEIN HI_0806-RELATED"/>
    <property type="match status" value="1"/>
</dbReference>
<accession>A0ABR9SJA0</accession>
<evidence type="ECO:0000313" key="7">
    <source>
        <dbReference type="Proteomes" id="UP000715965"/>
    </source>
</evidence>
<feature type="transmembrane region" description="Helical" evidence="5">
    <location>
        <begin position="261"/>
        <end position="278"/>
    </location>
</feature>
<comment type="subcellular location">
    <subcellularLocation>
        <location evidence="5">Cell membrane</location>
        <topology evidence="5">Multi-pass membrane protein</topology>
    </subcellularLocation>
    <subcellularLocation>
        <location evidence="1">Membrane</location>
        <topology evidence="1">Multi-pass membrane protein</topology>
    </subcellularLocation>
</comment>
<dbReference type="Proteomes" id="UP000715965">
    <property type="component" value="Unassembled WGS sequence"/>
</dbReference>
<evidence type="ECO:0000313" key="6">
    <source>
        <dbReference type="EMBL" id="MBE7942444.1"/>
    </source>
</evidence>